<proteinExistence type="predicted"/>
<dbReference type="InterPro" id="IPR016032">
    <property type="entry name" value="Sig_transdc_resp-reg_C-effctor"/>
</dbReference>
<keyword evidence="3" id="KW-1185">Reference proteome</keyword>
<evidence type="ECO:0000256" key="1">
    <source>
        <dbReference type="ARBA" id="ARBA00023125"/>
    </source>
</evidence>
<reference evidence="2 3" key="1">
    <citation type="journal article" date="2018" name="Arch. Microbiol.">
        <title>New insights into the metabolic potential of the phototrophic purple bacterium Rhodopila globiformis DSM 161(T) from its draft genome sequence and evidence for a vanadium-dependent nitrogenase.</title>
        <authorList>
            <person name="Imhoff J.F."/>
            <person name="Rahn T."/>
            <person name="Kunzel S."/>
            <person name="Neulinger S.C."/>
        </authorList>
    </citation>
    <scope>NUCLEOTIDE SEQUENCE [LARGE SCALE GENOMIC DNA]</scope>
    <source>
        <strain evidence="2 3">DSM 16996</strain>
    </source>
</reference>
<organism evidence="2 3">
    <name type="scientific">Rhodoblastus sphagnicola</name>
    <dbReference type="NCBI Taxonomy" id="333368"/>
    <lineage>
        <taxon>Bacteria</taxon>
        <taxon>Pseudomonadati</taxon>
        <taxon>Pseudomonadota</taxon>
        <taxon>Alphaproteobacteria</taxon>
        <taxon>Hyphomicrobiales</taxon>
        <taxon>Rhodoblastaceae</taxon>
        <taxon>Rhodoblastus</taxon>
    </lineage>
</organism>
<sequence length="360" mass="38868">MFDPDPFIDRIYEAAIVPEMWPDLLEAVSVQSKAVGGVLFTANCQYQGWTASPDFAPLFQDFLDKGWGERNQRRQRGLERNLRGFFTDGDLFTQAEIDADPSYDYLKSMGCGLCAALAAPLPSGDVIAFSWERSHEIGPYEQDTLDAFNRLSGHLQRAALIAGRLGLEKARAAAEAMRAIGLPAAVLSRANKLLLANDLLEPLIPDVFQDRLLRFAFTDLRADAQFARILAKMQSGECAADQIQSLPIAARENRPAMVAHVVPIRRKAEDVFSAANCLLVVTALSVAVSPEAGLIQGLLDLTPAEARVAQAIASGAQPAEIAVKLGVSVGTVRTHIKAIFAKTGTSRQVELALLLSGAVL</sequence>
<dbReference type="GO" id="GO:0003677">
    <property type="term" value="F:DNA binding"/>
    <property type="evidence" value="ECO:0007669"/>
    <property type="project" value="UniProtKB-KW"/>
</dbReference>
<dbReference type="CDD" id="cd06170">
    <property type="entry name" value="LuxR_C_like"/>
    <property type="match status" value="1"/>
</dbReference>
<dbReference type="Pfam" id="PF00196">
    <property type="entry name" value="GerE"/>
    <property type="match status" value="1"/>
</dbReference>
<evidence type="ECO:0000313" key="2">
    <source>
        <dbReference type="EMBL" id="PPQ27150.1"/>
    </source>
</evidence>
<dbReference type="SUPFAM" id="SSF46894">
    <property type="entry name" value="C-terminal effector domain of the bipartite response regulators"/>
    <property type="match status" value="1"/>
</dbReference>
<dbReference type="EMBL" id="NHSJ01000127">
    <property type="protein sequence ID" value="PPQ27150.1"/>
    <property type="molecule type" value="Genomic_DNA"/>
</dbReference>
<gene>
    <name evidence="2" type="ORF">CCR94_20785</name>
</gene>
<dbReference type="RefSeq" id="WP_104509880.1">
    <property type="nucleotide sequence ID" value="NZ_JACIGC010000001.1"/>
</dbReference>
<dbReference type="PANTHER" id="PTHR43214">
    <property type="entry name" value="TWO-COMPONENT RESPONSE REGULATOR"/>
    <property type="match status" value="1"/>
</dbReference>
<evidence type="ECO:0000313" key="3">
    <source>
        <dbReference type="Proteomes" id="UP000239089"/>
    </source>
</evidence>
<name>A0A2S6MXR3_9HYPH</name>
<accession>A0A2S6MXR3</accession>
<dbReference type="Gene3D" id="1.10.10.10">
    <property type="entry name" value="Winged helix-like DNA-binding domain superfamily/Winged helix DNA-binding domain"/>
    <property type="match status" value="1"/>
</dbReference>
<dbReference type="OrthoDB" id="7444822at2"/>
<dbReference type="GO" id="GO:0006355">
    <property type="term" value="P:regulation of DNA-templated transcription"/>
    <property type="evidence" value="ECO:0007669"/>
    <property type="project" value="InterPro"/>
</dbReference>
<dbReference type="AlphaFoldDB" id="A0A2S6MXR3"/>
<dbReference type="PROSITE" id="PS50043">
    <property type="entry name" value="HTH_LUXR_2"/>
    <property type="match status" value="1"/>
</dbReference>
<dbReference type="InterPro" id="IPR000792">
    <property type="entry name" value="Tscrpt_reg_LuxR_C"/>
</dbReference>
<dbReference type="InterPro" id="IPR039420">
    <property type="entry name" value="WalR-like"/>
</dbReference>
<keyword evidence="1" id="KW-0238">DNA-binding</keyword>
<dbReference type="Proteomes" id="UP000239089">
    <property type="component" value="Unassembled WGS sequence"/>
</dbReference>
<dbReference type="SMART" id="SM00421">
    <property type="entry name" value="HTH_LUXR"/>
    <property type="match status" value="1"/>
</dbReference>
<protein>
    <submittedName>
        <fullName evidence="2">Uncharacterized protein</fullName>
    </submittedName>
</protein>
<comment type="caution">
    <text evidence="2">The sequence shown here is derived from an EMBL/GenBank/DDBJ whole genome shotgun (WGS) entry which is preliminary data.</text>
</comment>
<dbReference type="PRINTS" id="PR00038">
    <property type="entry name" value="HTHLUXR"/>
</dbReference>
<dbReference type="InterPro" id="IPR036388">
    <property type="entry name" value="WH-like_DNA-bd_sf"/>
</dbReference>